<dbReference type="Gene3D" id="3.40.50.300">
    <property type="entry name" value="P-loop containing nucleotide triphosphate hydrolases"/>
    <property type="match status" value="1"/>
</dbReference>
<dbReference type="InterPro" id="IPR003959">
    <property type="entry name" value="ATPase_AAA_core"/>
</dbReference>
<dbReference type="Pfam" id="PF12476">
    <property type="entry name" value="DUF3696"/>
    <property type="match status" value="1"/>
</dbReference>
<proteinExistence type="predicted"/>
<dbReference type="InterPro" id="IPR051396">
    <property type="entry name" value="Bact_Antivir_Def_Nuclease"/>
</dbReference>
<evidence type="ECO:0000259" key="1">
    <source>
        <dbReference type="Pfam" id="PF12476"/>
    </source>
</evidence>
<feature type="domain" description="ATPase AAA-type core" evidence="2">
    <location>
        <begin position="234"/>
        <end position="324"/>
    </location>
</feature>
<protein>
    <submittedName>
        <fullName evidence="3">DUF3696 domain-containing protein</fullName>
    </submittedName>
</protein>
<accession>A0ABX7GLZ6</accession>
<dbReference type="PANTHER" id="PTHR43581">
    <property type="entry name" value="ATP/GTP PHOSPHATASE"/>
    <property type="match status" value="1"/>
</dbReference>
<dbReference type="InterPro" id="IPR014592">
    <property type="entry name" value="P-loop_UCP034888"/>
</dbReference>
<feature type="domain" description="DUF3696" evidence="1">
    <location>
        <begin position="336"/>
        <end position="387"/>
    </location>
</feature>
<evidence type="ECO:0000259" key="2">
    <source>
        <dbReference type="Pfam" id="PF13304"/>
    </source>
</evidence>
<dbReference type="InterPro" id="IPR022532">
    <property type="entry name" value="DUF3696"/>
</dbReference>
<reference evidence="3 4" key="1">
    <citation type="submission" date="2021-03" db="EMBL/GenBank/DDBJ databases">
        <title>P. granadensis CT364 genome publication.</title>
        <authorList>
            <person name="Stach J."/>
            <person name="Montero-Calasanz Md.C."/>
        </authorList>
    </citation>
    <scope>NUCLEOTIDE SEQUENCE [LARGE SCALE GENOMIC DNA]</scope>
    <source>
        <strain evidence="3 4">CT364</strain>
    </source>
</reference>
<keyword evidence="4" id="KW-1185">Reference proteome</keyword>
<organism evidence="3 4">
    <name type="scientific">Pseudomonas granadensis</name>
    <dbReference type="NCBI Taxonomy" id="1421430"/>
    <lineage>
        <taxon>Bacteria</taxon>
        <taxon>Pseudomonadati</taxon>
        <taxon>Pseudomonadota</taxon>
        <taxon>Gammaproteobacteria</taxon>
        <taxon>Pseudomonadales</taxon>
        <taxon>Pseudomonadaceae</taxon>
        <taxon>Pseudomonas</taxon>
    </lineage>
</organism>
<dbReference type="SUPFAM" id="SSF52540">
    <property type="entry name" value="P-loop containing nucleoside triphosphate hydrolases"/>
    <property type="match status" value="1"/>
</dbReference>
<sequence>MIDGLYLENLKCFEKLRLPLSFLTLLTGFNAAGKSTAIQSLLLLAQFLRQGSAQKRLPLNGPLVRLGSPGDVLGEAGGTNLSLGVSENGISAAWVLGPDKDRAGHVLSLEQIKWSVLEEVGVWNCSDSMPLTGLCAGDSPEKVKELVSQLKNIIFISAMRTIVTDVYPYPDTPDPVWADVGTTGEYAAWWFAEMLDEDIDAARVHPDEPSLMLRRQFNAWAGELFPGAEANAQRIAGTGLVKLELRNHQADTWRRPANIGYGYSYAFPIIVAGLLAKKGQILIIDSPEAHLHPMAQSKIGRFLAAVSASGVQVLIETHSDHVLNGVRLAVRDGIMPPSDVAVHFFNPRPRGKGDPAHVVALRFDKTGNLSEWPIGFFDQAENDLAALSGWFER</sequence>
<gene>
    <name evidence="3" type="ORF">JN757_11670</name>
</gene>
<dbReference type="Pfam" id="PF13304">
    <property type="entry name" value="AAA_21"/>
    <property type="match status" value="1"/>
</dbReference>
<dbReference type="Proteomes" id="UP000663686">
    <property type="component" value="Chromosome"/>
</dbReference>
<evidence type="ECO:0000313" key="4">
    <source>
        <dbReference type="Proteomes" id="UP000663686"/>
    </source>
</evidence>
<name>A0ABX7GLZ6_9PSED</name>
<dbReference type="EMBL" id="CP069352">
    <property type="protein sequence ID" value="QRK86387.1"/>
    <property type="molecule type" value="Genomic_DNA"/>
</dbReference>
<dbReference type="PIRSF" id="PIRSF034888">
    <property type="entry name" value="P-loop_UCP034888"/>
    <property type="match status" value="1"/>
</dbReference>
<evidence type="ECO:0000313" key="3">
    <source>
        <dbReference type="EMBL" id="QRK86387.1"/>
    </source>
</evidence>
<dbReference type="PANTHER" id="PTHR43581:SF2">
    <property type="entry name" value="EXCINUCLEASE ATPASE SUBUNIT"/>
    <property type="match status" value="1"/>
</dbReference>
<dbReference type="InterPro" id="IPR027417">
    <property type="entry name" value="P-loop_NTPase"/>
</dbReference>
<dbReference type="RefSeq" id="WP_203421689.1">
    <property type="nucleotide sequence ID" value="NZ_CP069352.1"/>
</dbReference>